<gene>
    <name evidence="2" type="ORF">DXG03_006816</name>
</gene>
<name>A0A9P7K733_9AGAR</name>
<feature type="region of interest" description="Disordered" evidence="1">
    <location>
        <begin position="64"/>
        <end position="164"/>
    </location>
</feature>
<reference evidence="2" key="1">
    <citation type="submission" date="2020-07" db="EMBL/GenBank/DDBJ databases">
        <authorList>
            <person name="Nieuwenhuis M."/>
            <person name="Van De Peppel L.J.J."/>
        </authorList>
    </citation>
    <scope>NUCLEOTIDE SEQUENCE</scope>
    <source>
        <strain evidence="2">AP01</strain>
        <tissue evidence="2">Mycelium</tissue>
    </source>
</reference>
<reference evidence="2" key="2">
    <citation type="submission" date="2021-10" db="EMBL/GenBank/DDBJ databases">
        <title>Phylogenomics reveals ancestral predisposition of the termite-cultivated fungus Termitomyces towards a domesticated lifestyle.</title>
        <authorList>
            <person name="Auxier B."/>
            <person name="Grum-Grzhimaylo A."/>
            <person name="Cardenas M.E."/>
            <person name="Lodge J.D."/>
            <person name="Laessoe T."/>
            <person name="Pedersen O."/>
            <person name="Smith M.E."/>
            <person name="Kuyper T.W."/>
            <person name="Franco-Molano E.A."/>
            <person name="Baroni T.J."/>
            <person name="Aanen D.K."/>
        </authorList>
    </citation>
    <scope>NUCLEOTIDE SEQUENCE</scope>
    <source>
        <strain evidence="2">AP01</strain>
        <tissue evidence="2">Mycelium</tissue>
    </source>
</reference>
<evidence type="ECO:0000313" key="3">
    <source>
        <dbReference type="Proteomes" id="UP000775547"/>
    </source>
</evidence>
<organism evidence="2 3">
    <name type="scientific">Asterophora parasitica</name>
    <dbReference type="NCBI Taxonomy" id="117018"/>
    <lineage>
        <taxon>Eukaryota</taxon>
        <taxon>Fungi</taxon>
        <taxon>Dikarya</taxon>
        <taxon>Basidiomycota</taxon>
        <taxon>Agaricomycotina</taxon>
        <taxon>Agaricomycetes</taxon>
        <taxon>Agaricomycetidae</taxon>
        <taxon>Agaricales</taxon>
        <taxon>Tricholomatineae</taxon>
        <taxon>Lyophyllaceae</taxon>
        <taxon>Asterophora</taxon>
    </lineage>
</organism>
<dbReference type="Proteomes" id="UP000775547">
    <property type="component" value="Unassembled WGS sequence"/>
</dbReference>
<comment type="caution">
    <text evidence="2">The sequence shown here is derived from an EMBL/GenBank/DDBJ whole genome shotgun (WGS) entry which is preliminary data.</text>
</comment>
<evidence type="ECO:0000313" key="2">
    <source>
        <dbReference type="EMBL" id="KAG5640856.1"/>
    </source>
</evidence>
<accession>A0A9P7K733</accession>
<feature type="compositionally biased region" description="Low complexity" evidence="1">
    <location>
        <begin position="94"/>
        <end position="109"/>
    </location>
</feature>
<dbReference type="InterPro" id="IPR021109">
    <property type="entry name" value="Peptidase_aspartic_dom_sf"/>
</dbReference>
<dbReference type="AlphaFoldDB" id="A0A9P7K733"/>
<evidence type="ECO:0000256" key="1">
    <source>
        <dbReference type="SAM" id="MobiDB-lite"/>
    </source>
</evidence>
<dbReference type="CDD" id="cd00303">
    <property type="entry name" value="retropepsin_like"/>
    <property type="match status" value="1"/>
</dbReference>
<protein>
    <submittedName>
        <fullName evidence="2">Uncharacterized protein</fullName>
    </submittedName>
</protein>
<dbReference type="OrthoDB" id="5596707at2759"/>
<keyword evidence="3" id="KW-1185">Reference proteome</keyword>
<proteinExistence type="predicted"/>
<feature type="compositionally biased region" description="Low complexity" evidence="1">
    <location>
        <begin position="142"/>
        <end position="152"/>
    </location>
</feature>
<feature type="compositionally biased region" description="Pro residues" evidence="1">
    <location>
        <begin position="153"/>
        <end position="164"/>
    </location>
</feature>
<dbReference type="EMBL" id="JABCKV010000473">
    <property type="protein sequence ID" value="KAG5640856.1"/>
    <property type="molecule type" value="Genomic_DNA"/>
</dbReference>
<dbReference type="Gene3D" id="2.40.70.10">
    <property type="entry name" value="Acid Proteases"/>
    <property type="match status" value="1"/>
</dbReference>
<sequence>NLGNVAAGQLNANANLQAGLMLKVYQLEGTGPTTGTLDIDDQIGILERELLNLCRHREAFNGIEIQTKPPKGTFCSNAPKQDTPPHMSDALGPATSSAATATNPTTSISRPTATEKGKGHADPTPATHTLPEPAAPQASGIQPTSQPALLLPQPTPQLVPPHPCSPPIHPFSNIPNNCYVPPSTRNLATTDWCTDPAYRMEAPITNAAKSTEHFDHCLESMLTVSVGELCSVAPAIQGKLHEAVTPKWVTTAVLRSIVKVPDDHYTSCIEELDALPMAEDAHSNSTPPLGALITTDVIDTYYQNLWLGESPEHIVVAKELHSLQSILMCINARQQVKCIMDSSCQIIAMSEEVCHDLHICYDPTVILHMQSANGTVNPSLGLAQNIPCTIGNITLYLQIHIIQNPAYDILLSQPFNILTCSLVKTHLANKTIITITDLNTHVVTSIPLFTCGQHWHQPKPPTKSEVQSFWILSRK</sequence>
<feature type="non-terminal residue" evidence="2">
    <location>
        <position position="1"/>
    </location>
</feature>